<evidence type="ECO:0000256" key="1">
    <source>
        <dbReference type="SAM" id="MobiDB-lite"/>
    </source>
</evidence>
<keyword evidence="3" id="KW-1185">Reference proteome</keyword>
<dbReference type="EMBL" id="FNPX01000007">
    <property type="protein sequence ID" value="SDZ20007.1"/>
    <property type="molecule type" value="Genomic_DNA"/>
</dbReference>
<dbReference type="Proteomes" id="UP000198914">
    <property type="component" value="Unassembled WGS sequence"/>
</dbReference>
<protein>
    <submittedName>
        <fullName evidence="2">Uncharacterized protein</fullName>
    </submittedName>
</protein>
<proteinExistence type="predicted"/>
<dbReference type="AlphaFoldDB" id="A0A1H3R2U5"/>
<name>A0A1H3R2U5_9RHOB</name>
<evidence type="ECO:0000313" key="2">
    <source>
        <dbReference type="EMBL" id="SDZ20007.1"/>
    </source>
</evidence>
<sequence>MFEIVEFPAASDVDPGCSQRMAGLAVQFPPYPDCQSFPDALGQKILMSRSLTIVGSTMHEVLRPVCHLPDTDAGGVPLSRVPSLRPAAGQKPDDRSRRRPRSALSAPPEVRFTGVLPIRKWTRVCRRGNAGLASTTWHQAGPHRGTPIHLSQTQRKTSVLQRGPTFGDSTSFLSVPGVLDCALASQSNTFFEPTNIWSRVVERVRRVDHCLDPASHR</sequence>
<feature type="region of interest" description="Disordered" evidence="1">
    <location>
        <begin position="76"/>
        <end position="106"/>
    </location>
</feature>
<evidence type="ECO:0000313" key="3">
    <source>
        <dbReference type="Proteomes" id="UP000198914"/>
    </source>
</evidence>
<organism evidence="2 3">
    <name type="scientific">Jannaschia faecimaris</name>
    <dbReference type="NCBI Taxonomy" id="1244108"/>
    <lineage>
        <taxon>Bacteria</taxon>
        <taxon>Pseudomonadati</taxon>
        <taxon>Pseudomonadota</taxon>
        <taxon>Alphaproteobacteria</taxon>
        <taxon>Rhodobacterales</taxon>
        <taxon>Roseobacteraceae</taxon>
        <taxon>Jannaschia</taxon>
    </lineage>
</organism>
<accession>A0A1H3R2U5</accession>
<reference evidence="3" key="1">
    <citation type="submission" date="2016-10" db="EMBL/GenBank/DDBJ databases">
        <authorList>
            <person name="Varghese N."/>
            <person name="Submissions S."/>
        </authorList>
    </citation>
    <scope>NUCLEOTIDE SEQUENCE [LARGE SCALE GENOMIC DNA]</scope>
    <source>
        <strain evidence="3">DSM 100420</strain>
    </source>
</reference>
<gene>
    <name evidence="2" type="ORF">SAMN05444004_107131</name>
</gene>